<dbReference type="AlphaFoldDB" id="A0A381WIC6"/>
<accession>A0A381WIC6</accession>
<reference evidence="1" key="1">
    <citation type="submission" date="2018-05" db="EMBL/GenBank/DDBJ databases">
        <authorList>
            <person name="Lanie J.A."/>
            <person name="Ng W.-L."/>
            <person name="Kazmierczak K.M."/>
            <person name="Andrzejewski T.M."/>
            <person name="Davidsen T.M."/>
            <person name="Wayne K.J."/>
            <person name="Tettelin H."/>
            <person name="Glass J.I."/>
            <person name="Rusch D."/>
            <person name="Podicherti R."/>
            <person name="Tsui H.-C.T."/>
            <person name="Winkler M.E."/>
        </authorList>
    </citation>
    <scope>NUCLEOTIDE SEQUENCE</scope>
</reference>
<sequence length="135" mass="15192">MIKKLVIGTCLSVIVIIIVLAISNSSVDESIISQTISVDALYKPENNTIEITYVDVSEKTDSVIIEILGMDETFHKEFSQQSFVETVQIISPPKYGWATMPVTFSIIHNQFGEIGLKIEIHEQDEPKSRIVYMKT</sequence>
<organism evidence="1">
    <name type="scientific">marine metagenome</name>
    <dbReference type="NCBI Taxonomy" id="408172"/>
    <lineage>
        <taxon>unclassified sequences</taxon>
        <taxon>metagenomes</taxon>
        <taxon>ecological metagenomes</taxon>
    </lineage>
</organism>
<name>A0A381WIC6_9ZZZZ</name>
<protein>
    <submittedName>
        <fullName evidence="1">Uncharacterized protein</fullName>
    </submittedName>
</protein>
<evidence type="ECO:0000313" key="1">
    <source>
        <dbReference type="EMBL" id="SVA51878.1"/>
    </source>
</evidence>
<proteinExistence type="predicted"/>
<gene>
    <name evidence="1" type="ORF">METZ01_LOCUS104732</name>
</gene>
<dbReference type="EMBL" id="UINC01011807">
    <property type="protein sequence ID" value="SVA51878.1"/>
    <property type="molecule type" value="Genomic_DNA"/>
</dbReference>